<evidence type="ECO:0000256" key="4">
    <source>
        <dbReference type="ARBA" id="ARBA00022695"/>
    </source>
</evidence>
<comment type="similarity">
    <text evidence="7">Belongs to the DNA polymerase HolA subunit family.</text>
</comment>
<dbReference type="InterPro" id="IPR048466">
    <property type="entry name" value="DNA_pol3_delta-like_C"/>
</dbReference>
<comment type="catalytic activity">
    <reaction evidence="8">
        <text>DNA(n) + a 2'-deoxyribonucleoside 5'-triphosphate = DNA(n+1) + diphosphate</text>
        <dbReference type="Rhea" id="RHEA:22508"/>
        <dbReference type="Rhea" id="RHEA-COMP:17339"/>
        <dbReference type="Rhea" id="RHEA-COMP:17340"/>
        <dbReference type="ChEBI" id="CHEBI:33019"/>
        <dbReference type="ChEBI" id="CHEBI:61560"/>
        <dbReference type="ChEBI" id="CHEBI:173112"/>
        <dbReference type="EC" id="2.7.7.7"/>
    </reaction>
</comment>
<dbReference type="InterPro" id="IPR027417">
    <property type="entry name" value="P-loop_NTPase"/>
</dbReference>
<evidence type="ECO:0000256" key="7">
    <source>
        <dbReference type="ARBA" id="ARBA00034754"/>
    </source>
</evidence>
<dbReference type="EMBL" id="FQWY01000015">
    <property type="protein sequence ID" value="SHG85142.1"/>
    <property type="molecule type" value="Genomic_DNA"/>
</dbReference>
<keyword evidence="6" id="KW-0239">DNA-directed DNA polymerase</keyword>
<dbReference type="Gene3D" id="1.20.272.10">
    <property type="match status" value="1"/>
</dbReference>
<evidence type="ECO:0000256" key="2">
    <source>
        <dbReference type="ARBA" id="ARBA00017703"/>
    </source>
</evidence>
<keyword evidence="12" id="KW-1185">Reference proteome</keyword>
<dbReference type="PANTHER" id="PTHR34388:SF1">
    <property type="entry name" value="DNA POLYMERASE III SUBUNIT DELTA"/>
    <property type="match status" value="1"/>
</dbReference>
<accession>A0A1M5N6T4</accession>
<dbReference type="InterPro" id="IPR008921">
    <property type="entry name" value="DNA_pol3_clamp-load_cplx_C"/>
</dbReference>
<dbReference type="Proteomes" id="UP000242329">
    <property type="component" value="Unassembled WGS sequence"/>
</dbReference>
<dbReference type="GO" id="GO:0009360">
    <property type="term" value="C:DNA polymerase III complex"/>
    <property type="evidence" value="ECO:0007669"/>
    <property type="project" value="InterPro"/>
</dbReference>
<evidence type="ECO:0000259" key="9">
    <source>
        <dbReference type="Pfam" id="PF06144"/>
    </source>
</evidence>
<dbReference type="Gene3D" id="3.40.50.300">
    <property type="entry name" value="P-loop containing nucleotide triphosphate hydrolases"/>
    <property type="match status" value="1"/>
</dbReference>
<dbReference type="SUPFAM" id="SSF48019">
    <property type="entry name" value="post-AAA+ oligomerization domain-like"/>
    <property type="match status" value="1"/>
</dbReference>
<dbReference type="Gene3D" id="1.10.8.60">
    <property type="match status" value="1"/>
</dbReference>
<dbReference type="Pfam" id="PF21694">
    <property type="entry name" value="DNA_pol3_delta_C"/>
    <property type="match status" value="1"/>
</dbReference>
<dbReference type="GO" id="GO:0003677">
    <property type="term" value="F:DNA binding"/>
    <property type="evidence" value="ECO:0007669"/>
    <property type="project" value="InterPro"/>
</dbReference>
<dbReference type="Pfam" id="PF06144">
    <property type="entry name" value="DNA_pol3_delta"/>
    <property type="match status" value="1"/>
</dbReference>
<dbReference type="SUPFAM" id="SSF52540">
    <property type="entry name" value="P-loop containing nucleoside triphosphate hydrolases"/>
    <property type="match status" value="1"/>
</dbReference>
<reference evidence="12" key="1">
    <citation type="submission" date="2016-11" db="EMBL/GenBank/DDBJ databases">
        <authorList>
            <person name="Varghese N."/>
            <person name="Submissions S."/>
        </authorList>
    </citation>
    <scope>NUCLEOTIDE SEQUENCE [LARGE SCALE GENOMIC DNA]</scope>
    <source>
        <strain evidence="12">DSM 11003</strain>
    </source>
</reference>
<gene>
    <name evidence="11" type="ORF">SAMN02745221_01104</name>
</gene>
<feature type="domain" description="DNA polymerase III delta N-terminal" evidence="9">
    <location>
        <begin position="8"/>
        <end position="127"/>
    </location>
</feature>
<keyword evidence="3" id="KW-0808">Transferase</keyword>
<name>A0A1M5N6T4_9FIRM</name>
<dbReference type="RefSeq" id="WP_073091195.1">
    <property type="nucleotide sequence ID" value="NZ_FQWY01000015.1"/>
</dbReference>
<dbReference type="EC" id="2.7.7.7" evidence="1"/>
<evidence type="ECO:0000313" key="11">
    <source>
        <dbReference type="EMBL" id="SHG85142.1"/>
    </source>
</evidence>
<evidence type="ECO:0000256" key="8">
    <source>
        <dbReference type="ARBA" id="ARBA00049244"/>
    </source>
</evidence>
<protein>
    <recommendedName>
        <fullName evidence="2">DNA polymerase III subunit delta</fullName>
        <ecNumber evidence="1">2.7.7.7</ecNumber>
    </recommendedName>
</protein>
<sequence>MEGNIIYIWGSEAYLVDEEIRKITSSFSGDELATIYLEVENLNGQELLQLLDFSPLFALQRVVVIKNPYWFEKVRRPQVLKEIVQALEEYAKNSSPMQTVVITGLTNNTSNPVIGWLNQKARVIKCENPGPMYLRRWIKEEFARRGKRVTEEGASFLAQSGQDMYYMLNLLEKMALIKGDDKEVTLEEIKEELESGEEIKVFKFTDAFLKRDQKEAFAAYYRLREQGASTVFILYMTVRQFLALAKVKFYMEKGYSRQEIEEKTGLKDFVISKMAAYSRNFTAAEVETFFTWFLEADLALKSSEIAHEDIIMEMLISQIAAKK</sequence>
<dbReference type="GO" id="GO:0006261">
    <property type="term" value="P:DNA-templated DNA replication"/>
    <property type="evidence" value="ECO:0007669"/>
    <property type="project" value="TreeGrafter"/>
</dbReference>
<evidence type="ECO:0000313" key="12">
    <source>
        <dbReference type="Proteomes" id="UP000242329"/>
    </source>
</evidence>
<organism evidence="11 12">
    <name type="scientific">Thermosyntropha lipolytica DSM 11003</name>
    <dbReference type="NCBI Taxonomy" id="1123382"/>
    <lineage>
        <taxon>Bacteria</taxon>
        <taxon>Bacillati</taxon>
        <taxon>Bacillota</taxon>
        <taxon>Clostridia</taxon>
        <taxon>Eubacteriales</taxon>
        <taxon>Syntrophomonadaceae</taxon>
        <taxon>Thermosyntropha</taxon>
    </lineage>
</organism>
<dbReference type="InterPro" id="IPR005790">
    <property type="entry name" value="DNA_polIII_delta"/>
</dbReference>
<dbReference type="AlphaFoldDB" id="A0A1M5N6T4"/>
<dbReference type="OrthoDB" id="9775929at2"/>
<proteinExistence type="inferred from homology"/>
<keyword evidence="4" id="KW-0548">Nucleotidyltransferase</keyword>
<evidence type="ECO:0000256" key="5">
    <source>
        <dbReference type="ARBA" id="ARBA00022705"/>
    </source>
</evidence>
<evidence type="ECO:0000256" key="6">
    <source>
        <dbReference type="ARBA" id="ARBA00022932"/>
    </source>
</evidence>
<feature type="domain" description="DNA polymerase III delta subunit-like C-terminal" evidence="10">
    <location>
        <begin position="199"/>
        <end position="318"/>
    </location>
</feature>
<dbReference type="STRING" id="1123382.SAMN02745221_01104"/>
<dbReference type="NCBIfam" id="TIGR01128">
    <property type="entry name" value="holA"/>
    <property type="match status" value="1"/>
</dbReference>
<dbReference type="GO" id="GO:0003887">
    <property type="term" value="F:DNA-directed DNA polymerase activity"/>
    <property type="evidence" value="ECO:0007669"/>
    <property type="project" value="UniProtKB-KW"/>
</dbReference>
<keyword evidence="5" id="KW-0235">DNA replication</keyword>
<evidence type="ECO:0000256" key="1">
    <source>
        <dbReference type="ARBA" id="ARBA00012417"/>
    </source>
</evidence>
<dbReference type="InterPro" id="IPR010372">
    <property type="entry name" value="DNA_pol3_delta_N"/>
</dbReference>
<evidence type="ECO:0000256" key="3">
    <source>
        <dbReference type="ARBA" id="ARBA00022679"/>
    </source>
</evidence>
<dbReference type="PANTHER" id="PTHR34388">
    <property type="entry name" value="DNA POLYMERASE III SUBUNIT DELTA"/>
    <property type="match status" value="1"/>
</dbReference>
<evidence type="ECO:0000259" key="10">
    <source>
        <dbReference type="Pfam" id="PF21694"/>
    </source>
</evidence>